<dbReference type="Pfam" id="PF00003">
    <property type="entry name" value="7tm_3"/>
    <property type="match status" value="1"/>
</dbReference>
<evidence type="ECO:0000256" key="1">
    <source>
        <dbReference type="ARBA" id="ARBA00004141"/>
    </source>
</evidence>
<feature type="transmembrane region" description="Helical" evidence="7">
    <location>
        <begin position="662"/>
        <end position="681"/>
    </location>
</feature>
<evidence type="ECO:0000256" key="5">
    <source>
        <dbReference type="ARBA" id="ARBA00023180"/>
    </source>
</evidence>
<evidence type="ECO:0000256" key="2">
    <source>
        <dbReference type="ARBA" id="ARBA00022692"/>
    </source>
</evidence>
<dbReference type="InterPro" id="IPR050726">
    <property type="entry name" value="mGluR"/>
</dbReference>
<evidence type="ECO:0000256" key="8">
    <source>
        <dbReference type="SAM" id="SignalP"/>
    </source>
</evidence>
<protein>
    <submittedName>
        <fullName evidence="11">G_PROTEIN_RECEP_F3_4 domain-containing protein</fullName>
    </submittedName>
</protein>
<organism evidence="10 11">
    <name type="scientific">Steinernema glaseri</name>
    <dbReference type="NCBI Taxonomy" id="37863"/>
    <lineage>
        <taxon>Eukaryota</taxon>
        <taxon>Metazoa</taxon>
        <taxon>Ecdysozoa</taxon>
        <taxon>Nematoda</taxon>
        <taxon>Chromadorea</taxon>
        <taxon>Rhabditida</taxon>
        <taxon>Tylenchina</taxon>
        <taxon>Panagrolaimomorpha</taxon>
        <taxon>Strongyloidoidea</taxon>
        <taxon>Steinernematidae</taxon>
        <taxon>Steinernema</taxon>
    </lineage>
</organism>
<feature type="transmembrane region" description="Helical" evidence="7">
    <location>
        <begin position="817"/>
        <end position="837"/>
    </location>
</feature>
<feature type="transmembrane region" description="Helical" evidence="7">
    <location>
        <begin position="762"/>
        <end position="788"/>
    </location>
</feature>
<evidence type="ECO:0000256" key="4">
    <source>
        <dbReference type="ARBA" id="ARBA00023136"/>
    </source>
</evidence>
<comment type="subcellular location">
    <subcellularLocation>
        <location evidence="1">Membrane</location>
        <topology evidence="1">Multi-pass membrane protein</topology>
    </subcellularLocation>
</comment>
<dbReference type="GO" id="GO:0016020">
    <property type="term" value="C:membrane"/>
    <property type="evidence" value="ECO:0007669"/>
    <property type="project" value="UniProtKB-SubCell"/>
</dbReference>
<feature type="chain" id="PRO_5009313876" evidence="8">
    <location>
        <begin position="19"/>
        <end position="986"/>
    </location>
</feature>
<dbReference type="PROSITE" id="PS50259">
    <property type="entry name" value="G_PROTEIN_RECEP_F3_4"/>
    <property type="match status" value="1"/>
</dbReference>
<dbReference type="AlphaFoldDB" id="A0A1I7ZT88"/>
<reference evidence="11" key="1">
    <citation type="submission" date="2016-11" db="UniProtKB">
        <authorList>
            <consortium name="WormBaseParasite"/>
        </authorList>
    </citation>
    <scope>IDENTIFICATION</scope>
</reference>
<feature type="signal peptide" evidence="8">
    <location>
        <begin position="1"/>
        <end position="18"/>
    </location>
</feature>
<sequence>MLLRWLLALSFWLSLSLALDFRTRNVRPENYRSLPGVADYGVQPAYSNPYQQFASQMQMQMHSLPAFLPVYQPEPLAIPPSESYRSLPPSMGMTLPPVFTPPALMTTTSTRRSPETKATTLGVVKITRQMSPRKGSSRLSKMAPKGARNSTETRRGSAHVSVPSHRLLNDILVIPSERRLYILAIMPIHESAKSQGFECGNLDVNAFLRLSAFLRALDDVNASPQLREANLHLGAVIVDSCSSDLRAVADLYELLSGTNIEKSDIIAIVRDDKAFLPNVDDFVRHLRIPTLNTFFSPRQQLLTTGTLPSEEAPLEAILELMLHTRSTCVSVVFDEFHSESIKALNRLAEERGICLDQQIQVQGLSTVETQQNAIRRLVLSEARTVIVLYGDKSWIDLLHALSLEMVIPGRFAFIALQNDLWTTSRQFLELWPHFDQLLLSVAPAKSANLSYVSELTRMFPSFPFPKHWLRQFWATAFHCHIDGVALPGEQFSRPCPQQQNLNFSFVAPDFDVAPVTLAVHAVGHSLRSLVDNVCPGALVHSLTDCLNEPYRSLFASLMSVHFYHPLLDIPFSVNASTGFADAALRLNRVSVERGVLRADEIARWDPETGLLYTAEQELVVEERDGSRVRLQSTCPKSACFSESAIRAKIGVQPSFKEGLHDMASLVFSAFATLLTFVYLMCMYQQLVGAKHDPYRICTMVMFSGLVCLSMVSIFFIMHPSWITCAIRRNCLSVAASLVFAPILVKTIAIWNREVLRRSSTPVSGVALFWVSLGLVAVQLVVVVEWSVFEDPTLLEFVSFGEAYAWRCVPGARFEQRLFLSMLLDVLFIVVSLVCSVLSVKNPHSRQNILVCTAAVTVGIALSVCLPLIPFRRRDQVFAGVLLAYTVLVLVITYCQKGFVSASSSVSSGKEELVVEHSPDPDKMSQSGADRSHVWQNPYPSSTLPGVHRQSSLLDYSISSRRVPSVNYMTSAGIYGRQSEYRTPSTR</sequence>
<keyword evidence="8" id="KW-0732">Signal</keyword>
<dbReference type="Proteomes" id="UP000095287">
    <property type="component" value="Unplaced"/>
</dbReference>
<proteinExistence type="predicted"/>
<accession>A0A1I7ZT88</accession>
<evidence type="ECO:0000256" key="7">
    <source>
        <dbReference type="SAM" id="Phobius"/>
    </source>
</evidence>
<dbReference type="InterPro" id="IPR017978">
    <property type="entry name" value="GPCR_3_C"/>
</dbReference>
<feature type="transmembrane region" description="Helical" evidence="7">
    <location>
        <begin position="849"/>
        <end position="870"/>
    </location>
</feature>
<evidence type="ECO:0000259" key="9">
    <source>
        <dbReference type="PROSITE" id="PS50259"/>
    </source>
</evidence>
<name>A0A1I7ZT88_9BILA</name>
<dbReference type="PANTHER" id="PTHR24060">
    <property type="entry name" value="METABOTROPIC GLUTAMATE RECEPTOR"/>
    <property type="match status" value="1"/>
</dbReference>
<feature type="transmembrane region" description="Helical" evidence="7">
    <location>
        <begin position="731"/>
        <end position="750"/>
    </location>
</feature>
<dbReference type="InterPro" id="IPR001828">
    <property type="entry name" value="ANF_lig-bd_rcpt"/>
</dbReference>
<evidence type="ECO:0000256" key="3">
    <source>
        <dbReference type="ARBA" id="ARBA00022989"/>
    </source>
</evidence>
<dbReference type="GO" id="GO:0004930">
    <property type="term" value="F:G protein-coupled receptor activity"/>
    <property type="evidence" value="ECO:0007669"/>
    <property type="project" value="InterPro"/>
</dbReference>
<keyword evidence="10" id="KW-1185">Reference proteome</keyword>
<dbReference type="SUPFAM" id="SSF53822">
    <property type="entry name" value="Periplasmic binding protein-like I"/>
    <property type="match status" value="1"/>
</dbReference>
<feature type="domain" description="G-protein coupled receptors family 3 profile" evidence="9">
    <location>
        <begin position="695"/>
        <end position="749"/>
    </location>
</feature>
<dbReference type="Gene3D" id="3.40.50.2300">
    <property type="match status" value="2"/>
</dbReference>
<feature type="region of interest" description="Disordered" evidence="6">
    <location>
        <begin position="130"/>
        <end position="159"/>
    </location>
</feature>
<dbReference type="InterPro" id="IPR028082">
    <property type="entry name" value="Peripla_BP_I"/>
</dbReference>
<keyword evidence="2 7" id="KW-0812">Transmembrane</keyword>
<dbReference type="WBParaSite" id="L893_g29302.t1">
    <property type="protein sequence ID" value="L893_g29302.t1"/>
    <property type="gene ID" value="L893_g29302"/>
</dbReference>
<evidence type="ECO:0000256" key="6">
    <source>
        <dbReference type="SAM" id="MobiDB-lite"/>
    </source>
</evidence>
<feature type="transmembrane region" description="Helical" evidence="7">
    <location>
        <begin position="876"/>
        <end position="894"/>
    </location>
</feature>
<keyword evidence="5" id="KW-0325">Glycoprotein</keyword>
<evidence type="ECO:0000313" key="10">
    <source>
        <dbReference type="Proteomes" id="UP000095287"/>
    </source>
</evidence>
<dbReference type="Pfam" id="PF01094">
    <property type="entry name" value="ANF_receptor"/>
    <property type="match status" value="1"/>
</dbReference>
<keyword evidence="3 7" id="KW-1133">Transmembrane helix</keyword>
<evidence type="ECO:0000313" key="11">
    <source>
        <dbReference type="WBParaSite" id="L893_g29302.t1"/>
    </source>
</evidence>
<keyword evidence="4 7" id="KW-0472">Membrane</keyword>
<feature type="transmembrane region" description="Helical" evidence="7">
    <location>
        <begin position="693"/>
        <end position="716"/>
    </location>
</feature>